<reference evidence="2" key="1">
    <citation type="submission" date="2023-07" db="EMBL/GenBank/DDBJ databases">
        <title>draft genome sequence of fig (Ficus carica).</title>
        <authorList>
            <person name="Takahashi T."/>
            <person name="Nishimura K."/>
        </authorList>
    </citation>
    <scope>NUCLEOTIDE SEQUENCE</scope>
</reference>
<proteinExistence type="predicted"/>
<dbReference type="Proteomes" id="UP001187192">
    <property type="component" value="Unassembled WGS sequence"/>
</dbReference>
<gene>
    <name evidence="2" type="ORF">TIFTF001_031284</name>
</gene>
<evidence type="ECO:0000313" key="2">
    <source>
        <dbReference type="EMBL" id="GMN62201.1"/>
    </source>
</evidence>
<evidence type="ECO:0000313" key="3">
    <source>
        <dbReference type="Proteomes" id="UP001187192"/>
    </source>
</evidence>
<sequence>MDRGKTIPHRRSQAKGNQASNPTNERAFGFVLPNDSYLDLSLIHFLIVIRFKGSDRERADRITKLYMSWFTVRRLAKLANRGKAATPLKGWYDGTRVVVGSSL</sequence>
<dbReference type="EMBL" id="BTGU01000125">
    <property type="protein sequence ID" value="GMN62201.1"/>
    <property type="molecule type" value="Genomic_DNA"/>
</dbReference>
<organism evidence="2 3">
    <name type="scientific">Ficus carica</name>
    <name type="common">Common fig</name>
    <dbReference type="NCBI Taxonomy" id="3494"/>
    <lineage>
        <taxon>Eukaryota</taxon>
        <taxon>Viridiplantae</taxon>
        <taxon>Streptophyta</taxon>
        <taxon>Embryophyta</taxon>
        <taxon>Tracheophyta</taxon>
        <taxon>Spermatophyta</taxon>
        <taxon>Magnoliopsida</taxon>
        <taxon>eudicotyledons</taxon>
        <taxon>Gunneridae</taxon>
        <taxon>Pentapetalae</taxon>
        <taxon>rosids</taxon>
        <taxon>fabids</taxon>
        <taxon>Rosales</taxon>
        <taxon>Moraceae</taxon>
        <taxon>Ficeae</taxon>
        <taxon>Ficus</taxon>
    </lineage>
</organism>
<name>A0AA88DUZ0_FICCA</name>
<feature type="region of interest" description="Disordered" evidence="1">
    <location>
        <begin position="1"/>
        <end position="25"/>
    </location>
</feature>
<accession>A0AA88DUZ0</accession>
<feature type="compositionally biased region" description="Basic residues" evidence="1">
    <location>
        <begin position="1"/>
        <end position="13"/>
    </location>
</feature>
<comment type="caution">
    <text evidence="2">The sequence shown here is derived from an EMBL/GenBank/DDBJ whole genome shotgun (WGS) entry which is preliminary data.</text>
</comment>
<protein>
    <submittedName>
        <fullName evidence="2">Uncharacterized protein</fullName>
    </submittedName>
</protein>
<dbReference type="AlphaFoldDB" id="A0AA88DUZ0"/>
<feature type="compositionally biased region" description="Polar residues" evidence="1">
    <location>
        <begin position="14"/>
        <end position="24"/>
    </location>
</feature>
<evidence type="ECO:0000256" key="1">
    <source>
        <dbReference type="SAM" id="MobiDB-lite"/>
    </source>
</evidence>
<keyword evidence="3" id="KW-1185">Reference proteome</keyword>